<keyword evidence="4" id="KW-1185">Reference proteome</keyword>
<proteinExistence type="predicted"/>
<gene>
    <name evidence="3" type="ORF">GCM10025868_19930</name>
</gene>
<comment type="caution">
    <text evidence="3">The sequence shown here is derived from an EMBL/GenBank/DDBJ whole genome shotgun (WGS) entry which is preliminary data.</text>
</comment>
<feature type="domain" description="DeoR-like transcriptional repressor C-terminal sensor" evidence="2">
    <location>
        <begin position="1"/>
        <end position="64"/>
    </location>
</feature>
<sequence>MNVGTAFVGVDGISATGGLTTHDEVEAHTNAVLVERAAHTVVVADGSKVGRALLARITGVDGVDEPGHRRHRRPGRAAGAASRRPARHGGLTTWPTSRAVSVRTVLPCETRIRPQPDRPDAAVRCA</sequence>
<dbReference type="Pfam" id="PF00455">
    <property type="entry name" value="DeoRC"/>
    <property type="match status" value="1"/>
</dbReference>
<dbReference type="EMBL" id="BSUZ01000001">
    <property type="protein sequence ID" value="GMA86743.1"/>
    <property type="molecule type" value="Genomic_DNA"/>
</dbReference>
<feature type="region of interest" description="Disordered" evidence="1">
    <location>
        <begin position="61"/>
        <end position="96"/>
    </location>
</feature>
<evidence type="ECO:0000313" key="4">
    <source>
        <dbReference type="Proteomes" id="UP001157017"/>
    </source>
</evidence>
<dbReference type="Proteomes" id="UP001157017">
    <property type="component" value="Unassembled WGS sequence"/>
</dbReference>
<evidence type="ECO:0000259" key="2">
    <source>
        <dbReference type="Pfam" id="PF00455"/>
    </source>
</evidence>
<name>A0ABQ6JEZ7_9ACTN</name>
<dbReference type="InterPro" id="IPR014036">
    <property type="entry name" value="DeoR-like_C"/>
</dbReference>
<dbReference type="SUPFAM" id="SSF100950">
    <property type="entry name" value="NagB/RpiA/CoA transferase-like"/>
    <property type="match status" value="1"/>
</dbReference>
<dbReference type="InterPro" id="IPR037171">
    <property type="entry name" value="NagB/RpiA_transferase-like"/>
</dbReference>
<evidence type="ECO:0000313" key="3">
    <source>
        <dbReference type="EMBL" id="GMA86743.1"/>
    </source>
</evidence>
<reference evidence="4" key="1">
    <citation type="journal article" date="2019" name="Int. J. Syst. Evol. Microbiol.">
        <title>The Global Catalogue of Microorganisms (GCM) 10K type strain sequencing project: providing services to taxonomists for standard genome sequencing and annotation.</title>
        <authorList>
            <consortium name="The Broad Institute Genomics Platform"/>
            <consortium name="The Broad Institute Genome Sequencing Center for Infectious Disease"/>
            <person name="Wu L."/>
            <person name="Ma J."/>
        </authorList>
    </citation>
    <scope>NUCLEOTIDE SEQUENCE [LARGE SCALE GENOMIC DNA]</scope>
    <source>
        <strain evidence="4">NBRC 108730</strain>
    </source>
</reference>
<organism evidence="3 4">
    <name type="scientific">Angustibacter aerolatus</name>
    <dbReference type="NCBI Taxonomy" id="1162965"/>
    <lineage>
        <taxon>Bacteria</taxon>
        <taxon>Bacillati</taxon>
        <taxon>Actinomycetota</taxon>
        <taxon>Actinomycetes</taxon>
        <taxon>Kineosporiales</taxon>
        <taxon>Kineosporiaceae</taxon>
    </lineage>
</organism>
<accession>A0ABQ6JEZ7</accession>
<protein>
    <recommendedName>
        <fullName evidence="2">DeoR-like transcriptional repressor C-terminal sensor domain-containing protein</fullName>
    </recommendedName>
</protein>
<evidence type="ECO:0000256" key="1">
    <source>
        <dbReference type="SAM" id="MobiDB-lite"/>
    </source>
</evidence>